<dbReference type="NCBIfam" id="NF004018">
    <property type="entry name" value="PRK05480.1"/>
    <property type="match status" value="1"/>
</dbReference>
<dbReference type="PRINTS" id="PR00988">
    <property type="entry name" value="URIDINKINASE"/>
</dbReference>
<dbReference type="InterPro" id="IPR006083">
    <property type="entry name" value="PRK/URK"/>
</dbReference>
<organism evidence="7 8">
    <name type="scientific">Lacticaseibacillus baoqingensis</name>
    <dbReference type="NCBI Taxonomy" id="2486013"/>
    <lineage>
        <taxon>Bacteria</taxon>
        <taxon>Bacillati</taxon>
        <taxon>Bacillota</taxon>
        <taxon>Bacilli</taxon>
        <taxon>Lactobacillales</taxon>
        <taxon>Lactobacillaceae</taxon>
        <taxon>Lacticaseibacillus</taxon>
    </lineage>
</organism>
<dbReference type="CDD" id="cd02023">
    <property type="entry name" value="UMPK"/>
    <property type="match status" value="1"/>
</dbReference>
<dbReference type="InterPro" id="IPR000764">
    <property type="entry name" value="Uridine_kinase-like"/>
</dbReference>
<accession>A0ABW4E351</accession>
<comment type="catalytic activity">
    <reaction evidence="5">
        <text>uridine + ATP = UMP + ADP + H(+)</text>
        <dbReference type="Rhea" id="RHEA:16825"/>
        <dbReference type="ChEBI" id="CHEBI:15378"/>
        <dbReference type="ChEBI" id="CHEBI:16704"/>
        <dbReference type="ChEBI" id="CHEBI:30616"/>
        <dbReference type="ChEBI" id="CHEBI:57865"/>
        <dbReference type="ChEBI" id="CHEBI:456216"/>
        <dbReference type="EC" id="2.7.1.48"/>
    </reaction>
</comment>
<dbReference type="NCBIfam" id="TIGR00235">
    <property type="entry name" value="udk"/>
    <property type="match status" value="1"/>
</dbReference>
<keyword evidence="2 5" id="KW-0808">Transferase</keyword>
<dbReference type="SUPFAM" id="SSF52540">
    <property type="entry name" value="P-loop containing nucleoside triphosphate hydrolases"/>
    <property type="match status" value="1"/>
</dbReference>
<dbReference type="Gene3D" id="3.40.50.300">
    <property type="entry name" value="P-loop containing nucleotide triphosphate hydrolases"/>
    <property type="match status" value="1"/>
</dbReference>
<gene>
    <name evidence="7" type="primary">udk</name>
    <name evidence="7" type="ORF">ACFQ5J_03570</name>
</gene>
<evidence type="ECO:0000313" key="8">
    <source>
        <dbReference type="Proteomes" id="UP001597252"/>
    </source>
</evidence>
<dbReference type="RefSeq" id="WP_164508461.1">
    <property type="nucleotide sequence ID" value="NZ_JBHTON010000007.1"/>
</dbReference>
<keyword evidence="5" id="KW-0963">Cytoplasm</keyword>
<comment type="subcellular location">
    <subcellularLocation>
        <location evidence="5">Cytoplasm</location>
    </subcellularLocation>
</comment>
<evidence type="ECO:0000256" key="4">
    <source>
        <dbReference type="ARBA" id="ARBA00022777"/>
    </source>
</evidence>
<dbReference type="Pfam" id="PF00485">
    <property type="entry name" value="PRK"/>
    <property type="match status" value="1"/>
</dbReference>
<reference evidence="8" key="1">
    <citation type="journal article" date="2019" name="Int. J. Syst. Evol. Microbiol.">
        <title>The Global Catalogue of Microorganisms (GCM) 10K type strain sequencing project: providing services to taxonomists for standard genome sequencing and annotation.</title>
        <authorList>
            <consortium name="The Broad Institute Genomics Platform"/>
            <consortium name="The Broad Institute Genome Sequencing Center for Infectious Disease"/>
            <person name="Wu L."/>
            <person name="Ma J."/>
        </authorList>
    </citation>
    <scope>NUCLEOTIDE SEQUENCE [LARGE SCALE GENOMIC DNA]</scope>
    <source>
        <strain evidence="8">CCM 8903</strain>
    </source>
</reference>
<evidence type="ECO:0000256" key="3">
    <source>
        <dbReference type="ARBA" id="ARBA00022741"/>
    </source>
</evidence>
<sequence length="209" mass="23115">MVSAKPIVIGITGGSASGKTSVAKALCRQFASQSVLLQQDNYYKHSALPFAQREKINYDHPDAFDDDLLVQQLKALIAGKTIQRPVYDYQQHNRTDAVVAVASKTVIIVEGILVLADPALRQLMDIKVFVDTDADVRVLRRIQRDIATRGRSLESVIAQYLATVKPAYHAFIAPTKRYADIIIPEGGQNRVAVDLLSTKLQMIIQARSQ</sequence>
<evidence type="ECO:0000256" key="2">
    <source>
        <dbReference type="ARBA" id="ARBA00022679"/>
    </source>
</evidence>
<dbReference type="GO" id="GO:0004849">
    <property type="term" value="F:uridine kinase activity"/>
    <property type="evidence" value="ECO:0007669"/>
    <property type="project" value="UniProtKB-EC"/>
</dbReference>
<dbReference type="InterPro" id="IPR027417">
    <property type="entry name" value="P-loop_NTPase"/>
</dbReference>
<keyword evidence="8" id="KW-1185">Reference proteome</keyword>
<dbReference type="Proteomes" id="UP001597252">
    <property type="component" value="Unassembled WGS sequence"/>
</dbReference>
<dbReference type="EMBL" id="JBHTON010000007">
    <property type="protein sequence ID" value="MFD1484310.1"/>
    <property type="molecule type" value="Genomic_DNA"/>
</dbReference>
<evidence type="ECO:0000256" key="5">
    <source>
        <dbReference type="RuleBase" id="RU003825"/>
    </source>
</evidence>
<proteinExistence type="inferred from homology"/>
<evidence type="ECO:0000256" key="1">
    <source>
        <dbReference type="ARBA" id="ARBA00004690"/>
    </source>
</evidence>
<keyword evidence="3 5" id="KW-0547">Nucleotide-binding</keyword>
<evidence type="ECO:0000259" key="6">
    <source>
        <dbReference type="Pfam" id="PF00485"/>
    </source>
</evidence>
<dbReference type="EC" id="2.7.1.48" evidence="5"/>
<comment type="catalytic activity">
    <reaction evidence="5">
        <text>cytidine + ATP = CMP + ADP + H(+)</text>
        <dbReference type="Rhea" id="RHEA:24674"/>
        <dbReference type="ChEBI" id="CHEBI:15378"/>
        <dbReference type="ChEBI" id="CHEBI:17562"/>
        <dbReference type="ChEBI" id="CHEBI:30616"/>
        <dbReference type="ChEBI" id="CHEBI:60377"/>
        <dbReference type="ChEBI" id="CHEBI:456216"/>
        <dbReference type="EC" id="2.7.1.48"/>
    </reaction>
</comment>
<name>A0ABW4E351_9LACO</name>
<comment type="pathway">
    <text evidence="1 5">Pyrimidine metabolism; UMP biosynthesis via salvage pathway; UMP from uridine: step 1/1.</text>
</comment>
<protein>
    <recommendedName>
        <fullName evidence="5">Uridine kinase</fullName>
        <ecNumber evidence="5">2.7.1.48</ecNumber>
    </recommendedName>
</protein>
<comment type="caution">
    <text evidence="7">The sequence shown here is derived from an EMBL/GenBank/DDBJ whole genome shotgun (WGS) entry which is preliminary data.</text>
</comment>
<dbReference type="PANTHER" id="PTHR10285">
    <property type="entry name" value="URIDINE KINASE"/>
    <property type="match status" value="1"/>
</dbReference>
<evidence type="ECO:0000313" key="7">
    <source>
        <dbReference type="EMBL" id="MFD1484310.1"/>
    </source>
</evidence>
<feature type="domain" description="Phosphoribulokinase/uridine kinase" evidence="6">
    <location>
        <begin position="8"/>
        <end position="191"/>
    </location>
</feature>
<keyword evidence="4 5" id="KW-0418">Kinase</keyword>
<comment type="pathway">
    <text evidence="5">Pyrimidine metabolism; CTP biosynthesis via salvage pathway; CTP from cytidine: step 1/3.</text>
</comment>
<keyword evidence="5" id="KW-0067">ATP-binding</keyword>
<comment type="similarity">
    <text evidence="5">Belongs to the uridine kinase family.</text>
</comment>